<protein>
    <submittedName>
        <fullName evidence="1">Uncharacterized protein</fullName>
    </submittedName>
</protein>
<dbReference type="InterPro" id="IPR004244">
    <property type="entry name" value="Transposase_22"/>
</dbReference>
<dbReference type="InterPro" id="IPR042566">
    <property type="entry name" value="L1_C"/>
</dbReference>
<gene>
    <name evidence="1" type="ORF">NDU88_004507</name>
</gene>
<proteinExistence type="predicted"/>
<accession>A0AAV7WYH4</accession>
<comment type="caution">
    <text evidence="1">The sequence shown here is derived from an EMBL/GenBank/DDBJ whole genome shotgun (WGS) entry which is preliminary data.</text>
</comment>
<organism evidence="1 2">
    <name type="scientific">Pleurodeles waltl</name>
    <name type="common">Iberian ribbed newt</name>
    <dbReference type="NCBI Taxonomy" id="8319"/>
    <lineage>
        <taxon>Eukaryota</taxon>
        <taxon>Metazoa</taxon>
        <taxon>Chordata</taxon>
        <taxon>Craniata</taxon>
        <taxon>Vertebrata</taxon>
        <taxon>Euteleostomi</taxon>
        <taxon>Amphibia</taxon>
        <taxon>Batrachia</taxon>
        <taxon>Caudata</taxon>
        <taxon>Salamandroidea</taxon>
        <taxon>Salamandridae</taxon>
        <taxon>Pleurodelinae</taxon>
        <taxon>Pleurodeles</taxon>
    </lineage>
</organism>
<evidence type="ECO:0000313" key="1">
    <source>
        <dbReference type="EMBL" id="KAJ1216909.1"/>
    </source>
</evidence>
<dbReference type="PANTHER" id="PTHR11505">
    <property type="entry name" value="L1 TRANSPOSABLE ELEMENT-RELATED"/>
    <property type="match status" value="1"/>
</dbReference>
<reference evidence="1" key="1">
    <citation type="journal article" date="2022" name="bioRxiv">
        <title>Sequencing and chromosome-scale assembly of the giantPleurodeles waltlgenome.</title>
        <authorList>
            <person name="Brown T."/>
            <person name="Elewa A."/>
            <person name="Iarovenko S."/>
            <person name="Subramanian E."/>
            <person name="Araus A.J."/>
            <person name="Petzold A."/>
            <person name="Susuki M."/>
            <person name="Suzuki K.-i.T."/>
            <person name="Hayashi T."/>
            <person name="Toyoda A."/>
            <person name="Oliveira C."/>
            <person name="Osipova E."/>
            <person name="Leigh N.D."/>
            <person name="Simon A."/>
            <person name="Yun M.H."/>
        </authorList>
    </citation>
    <scope>NUCLEOTIDE SEQUENCE</scope>
    <source>
        <strain evidence="1">20211129_DDA</strain>
        <tissue evidence="1">Liver</tissue>
    </source>
</reference>
<name>A0AAV7WYH4_PLEWA</name>
<keyword evidence="2" id="KW-1185">Reference proteome</keyword>
<dbReference type="Proteomes" id="UP001066276">
    <property type="component" value="Chromosome 1_1"/>
</dbReference>
<dbReference type="AlphaFoldDB" id="A0AAV7WYH4"/>
<dbReference type="Gene3D" id="3.30.250.20">
    <property type="entry name" value="L1 transposable element, C-terminal domain"/>
    <property type="match status" value="1"/>
</dbReference>
<sequence length="135" mass="15726">MIIAKIFNNRDQDAILQAAHTQGDTQYENAKVRFFPDFTLQVQRQQYNFNEVKKALRAKELKYMMLYPAMLQVAVEGKEWHFVTPEEALDWMEGWQVTVWKGAQSHQDMHLLGVPKQRDSTTLDTQRPVASLVNS</sequence>
<dbReference type="EMBL" id="JANPWB010000001">
    <property type="protein sequence ID" value="KAJ1216909.1"/>
    <property type="molecule type" value="Genomic_DNA"/>
</dbReference>
<evidence type="ECO:0000313" key="2">
    <source>
        <dbReference type="Proteomes" id="UP001066276"/>
    </source>
</evidence>